<dbReference type="Proteomes" id="UP000007801">
    <property type="component" value="Unassembled WGS sequence"/>
</dbReference>
<dbReference type="GeneID" id="6495687"/>
<evidence type="ECO:0000313" key="12">
    <source>
        <dbReference type="EMBL" id="EDV36203.2"/>
    </source>
</evidence>
<dbReference type="STRING" id="7217.B3MCA3"/>
<dbReference type="SUPFAM" id="SSF57362">
    <property type="entry name" value="BPTI-like"/>
    <property type="match status" value="1"/>
</dbReference>
<dbReference type="Pfam" id="PF02014">
    <property type="entry name" value="Reeler"/>
    <property type="match status" value="1"/>
</dbReference>
<keyword evidence="3" id="KW-0272">Extracellular matrix</keyword>
<dbReference type="Gene3D" id="2.60.40.4060">
    <property type="entry name" value="Reeler domain"/>
    <property type="match status" value="1"/>
</dbReference>
<dbReference type="InterPro" id="IPR051418">
    <property type="entry name" value="Spondin/Thrombospondin_T1"/>
</dbReference>
<dbReference type="EMBL" id="CH902619">
    <property type="protein sequence ID" value="EDV36203.2"/>
    <property type="molecule type" value="Genomic_DNA"/>
</dbReference>
<evidence type="ECO:0000259" key="9">
    <source>
        <dbReference type="PROSITE" id="PS50279"/>
    </source>
</evidence>
<dbReference type="PROSITE" id="PS51019">
    <property type="entry name" value="REELIN"/>
    <property type="match status" value="1"/>
</dbReference>
<dbReference type="FunFam" id="2.60.40.4060:FF:000005">
    <property type="entry name" value="GD10853"/>
    <property type="match status" value="1"/>
</dbReference>
<dbReference type="CDD" id="cd08544">
    <property type="entry name" value="Reeler"/>
    <property type="match status" value="1"/>
</dbReference>
<protein>
    <recommendedName>
        <fullName evidence="2">Spondin-1</fullName>
    </recommendedName>
    <alternativeName>
        <fullName evidence="6">F-spondin</fullName>
    </alternativeName>
</protein>
<feature type="compositionally biased region" description="Basic and acidic residues" evidence="7">
    <location>
        <begin position="707"/>
        <end position="728"/>
    </location>
</feature>
<dbReference type="InterPro" id="IPR036383">
    <property type="entry name" value="TSP1_rpt_sf"/>
</dbReference>
<feature type="domain" description="BPTI/Kunitz inhibitor" evidence="9">
    <location>
        <begin position="768"/>
        <end position="821"/>
    </location>
</feature>
<dbReference type="FunCoup" id="B3MCA3">
    <property type="interactions" value="22"/>
</dbReference>
<dbReference type="InterPro" id="IPR000884">
    <property type="entry name" value="TSP1_rpt"/>
</dbReference>
<feature type="compositionally biased region" description="Low complexity" evidence="7">
    <location>
        <begin position="866"/>
        <end position="880"/>
    </location>
</feature>
<feature type="signal peptide" evidence="8">
    <location>
        <begin position="1"/>
        <end position="25"/>
    </location>
</feature>
<feature type="region of interest" description="Disordered" evidence="7">
    <location>
        <begin position="578"/>
        <end position="755"/>
    </location>
</feature>
<dbReference type="PROSITE" id="PS51020">
    <property type="entry name" value="SPONDIN"/>
    <property type="match status" value="1"/>
</dbReference>
<evidence type="ECO:0000256" key="8">
    <source>
        <dbReference type="SAM" id="SignalP"/>
    </source>
</evidence>
<dbReference type="PROSITE" id="PS50092">
    <property type="entry name" value="TSP1"/>
    <property type="match status" value="2"/>
</dbReference>
<dbReference type="InterPro" id="IPR002223">
    <property type="entry name" value="Kunitz_BPTI"/>
</dbReference>
<dbReference type="Gene3D" id="2.20.100.10">
    <property type="entry name" value="Thrombospondin type-1 (TSP1) repeat"/>
    <property type="match status" value="2"/>
</dbReference>
<comment type="subcellular location">
    <subcellularLocation>
        <location evidence="1">Secreted</location>
        <location evidence="1">Extracellular space</location>
        <location evidence="1">Extracellular matrix</location>
    </subcellularLocation>
</comment>
<keyword evidence="8" id="KW-0732">Signal</keyword>
<evidence type="ECO:0000256" key="4">
    <source>
        <dbReference type="ARBA" id="ARBA00022737"/>
    </source>
</evidence>
<feature type="compositionally biased region" description="Polar residues" evidence="7">
    <location>
        <begin position="833"/>
        <end position="844"/>
    </location>
</feature>
<evidence type="ECO:0000256" key="1">
    <source>
        <dbReference type="ARBA" id="ARBA00004498"/>
    </source>
</evidence>
<dbReference type="SUPFAM" id="SSF82895">
    <property type="entry name" value="TSP-1 type 1 repeat"/>
    <property type="match status" value="2"/>
</dbReference>
<dbReference type="PANTHER" id="PTHR11311">
    <property type="entry name" value="SPONDIN"/>
    <property type="match status" value="1"/>
</dbReference>
<dbReference type="PANTHER" id="PTHR11311:SF16">
    <property type="entry name" value="SPONDIN-1"/>
    <property type="match status" value="1"/>
</dbReference>
<proteinExistence type="predicted"/>
<keyword evidence="5" id="KW-0130">Cell adhesion</keyword>
<evidence type="ECO:0000256" key="3">
    <source>
        <dbReference type="ARBA" id="ARBA00022530"/>
    </source>
</evidence>
<keyword evidence="13" id="KW-1185">Reference proteome</keyword>
<dbReference type="GO" id="GO:0007155">
    <property type="term" value="P:cell adhesion"/>
    <property type="evidence" value="ECO:0007669"/>
    <property type="project" value="UniProtKB-KW"/>
</dbReference>
<dbReference type="KEGG" id="dan:6495687"/>
<reference evidence="12 13" key="1">
    <citation type="journal article" date="2007" name="Nature">
        <title>Evolution of genes and genomes on the Drosophila phylogeny.</title>
        <authorList>
            <consortium name="Drosophila 12 Genomes Consortium"/>
            <person name="Clark A.G."/>
            <person name="Eisen M.B."/>
            <person name="Smith D.R."/>
            <person name="Bergman C.M."/>
            <person name="Oliver B."/>
            <person name="Markow T.A."/>
            <person name="Kaufman T.C."/>
            <person name="Kellis M."/>
            <person name="Gelbart W."/>
            <person name="Iyer V.N."/>
            <person name="Pollard D.A."/>
            <person name="Sackton T.B."/>
            <person name="Larracuente A.M."/>
            <person name="Singh N.D."/>
            <person name="Abad J.P."/>
            <person name="Abt D.N."/>
            <person name="Adryan B."/>
            <person name="Aguade M."/>
            <person name="Akashi H."/>
            <person name="Anderson W.W."/>
            <person name="Aquadro C.F."/>
            <person name="Ardell D.H."/>
            <person name="Arguello R."/>
            <person name="Artieri C.G."/>
            <person name="Barbash D.A."/>
            <person name="Barker D."/>
            <person name="Barsanti P."/>
            <person name="Batterham P."/>
            <person name="Batzoglou S."/>
            <person name="Begun D."/>
            <person name="Bhutkar A."/>
            <person name="Blanco E."/>
            <person name="Bosak S.A."/>
            <person name="Bradley R.K."/>
            <person name="Brand A.D."/>
            <person name="Brent M.R."/>
            <person name="Brooks A.N."/>
            <person name="Brown R.H."/>
            <person name="Butlin R.K."/>
            <person name="Caggese C."/>
            <person name="Calvi B.R."/>
            <person name="Bernardo de Carvalho A."/>
            <person name="Caspi A."/>
            <person name="Castrezana S."/>
            <person name="Celniker S.E."/>
            <person name="Chang J.L."/>
            <person name="Chapple C."/>
            <person name="Chatterji S."/>
            <person name="Chinwalla A."/>
            <person name="Civetta A."/>
            <person name="Clifton S.W."/>
            <person name="Comeron J.M."/>
            <person name="Costello J.C."/>
            <person name="Coyne J.A."/>
            <person name="Daub J."/>
            <person name="David R.G."/>
            <person name="Delcher A.L."/>
            <person name="Delehaunty K."/>
            <person name="Do C.B."/>
            <person name="Ebling H."/>
            <person name="Edwards K."/>
            <person name="Eickbush T."/>
            <person name="Evans J.D."/>
            <person name="Filipski A."/>
            <person name="Findeiss S."/>
            <person name="Freyhult E."/>
            <person name="Fulton L."/>
            <person name="Fulton R."/>
            <person name="Garcia A.C."/>
            <person name="Gardiner A."/>
            <person name="Garfield D.A."/>
            <person name="Garvin B.E."/>
            <person name="Gibson G."/>
            <person name="Gilbert D."/>
            <person name="Gnerre S."/>
            <person name="Godfrey J."/>
            <person name="Good R."/>
            <person name="Gotea V."/>
            <person name="Gravely B."/>
            <person name="Greenberg A.J."/>
            <person name="Griffiths-Jones S."/>
            <person name="Gross S."/>
            <person name="Guigo R."/>
            <person name="Gustafson E.A."/>
            <person name="Haerty W."/>
            <person name="Hahn M.W."/>
            <person name="Halligan D.L."/>
            <person name="Halpern A.L."/>
            <person name="Halter G.M."/>
            <person name="Han M.V."/>
            <person name="Heger A."/>
            <person name="Hillier L."/>
            <person name="Hinrichs A.S."/>
            <person name="Holmes I."/>
            <person name="Hoskins R.A."/>
            <person name="Hubisz M.J."/>
            <person name="Hultmark D."/>
            <person name="Huntley M.A."/>
            <person name="Jaffe D.B."/>
            <person name="Jagadeeshan S."/>
            <person name="Jeck W.R."/>
            <person name="Johnson J."/>
            <person name="Jones C.D."/>
            <person name="Jordan W.C."/>
            <person name="Karpen G.H."/>
            <person name="Kataoka E."/>
            <person name="Keightley P.D."/>
            <person name="Kheradpour P."/>
            <person name="Kirkness E.F."/>
            <person name="Koerich L.B."/>
            <person name="Kristiansen K."/>
            <person name="Kudrna D."/>
            <person name="Kulathinal R.J."/>
            <person name="Kumar S."/>
            <person name="Kwok R."/>
            <person name="Lander E."/>
            <person name="Langley C.H."/>
            <person name="Lapoint R."/>
            <person name="Lazzaro B.P."/>
            <person name="Lee S.J."/>
            <person name="Levesque L."/>
            <person name="Li R."/>
            <person name="Lin C.F."/>
            <person name="Lin M.F."/>
            <person name="Lindblad-Toh K."/>
            <person name="Llopart A."/>
            <person name="Long M."/>
            <person name="Low L."/>
            <person name="Lozovsky E."/>
            <person name="Lu J."/>
            <person name="Luo M."/>
            <person name="Machado C.A."/>
            <person name="Makalowski W."/>
            <person name="Marzo M."/>
            <person name="Matsuda M."/>
            <person name="Matzkin L."/>
            <person name="McAllister B."/>
            <person name="McBride C.S."/>
            <person name="McKernan B."/>
            <person name="McKernan K."/>
            <person name="Mendez-Lago M."/>
            <person name="Minx P."/>
            <person name="Mollenhauer M.U."/>
            <person name="Montooth K."/>
            <person name="Mount S.M."/>
            <person name="Mu X."/>
            <person name="Myers E."/>
            <person name="Negre B."/>
            <person name="Newfeld S."/>
            <person name="Nielsen R."/>
            <person name="Noor M.A."/>
            <person name="O'Grady P."/>
            <person name="Pachter L."/>
            <person name="Papaceit M."/>
            <person name="Parisi M.J."/>
            <person name="Parisi M."/>
            <person name="Parts L."/>
            <person name="Pedersen J.S."/>
            <person name="Pesole G."/>
            <person name="Phillippy A.M."/>
            <person name="Ponting C.P."/>
            <person name="Pop M."/>
            <person name="Porcelli D."/>
            <person name="Powell J.R."/>
            <person name="Prohaska S."/>
            <person name="Pruitt K."/>
            <person name="Puig M."/>
            <person name="Quesneville H."/>
            <person name="Ram K.R."/>
            <person name="Rand D."/>
            <person name="Rasmussen M.D."/>
            <person name="Reed L.K."/>
            <person name="Reenan R."/>
            <person name="Reily A."/>
            <person name="Remington K.A."/>
            <person name="Rieger T.T."/>
            <person name="Ritchie M.G."/>
            <person name="Robin C."/>
            <person name="Rogers Y.H."/>
            <person name="Rohde C."/>
            <person name="Rozas J."/>
            <person name="Rubenfield M.J."/>
            <person name="Ruiz A."/>
            <person name="Russo S."/>
            <person name="Salzberg S.L."/>
            <person name="Sanchez-Gracia A."/>
            <person name="Saranga D.J."/>
            <person name="Sato H."/>
            <person name="Schaeffer S.W."/>
            <person name="Schatz M.C."/>
            <person name="Schlenke T."/>
            <person name="Schwartz R."/>
            <person name="Segarra C."/>
            <person name="Singh R.S."/>
            <person name="Sirot L."/>
            <person name="Sirota M."/>
            <person name="Sisneros N.B."/>
            <person name="Smith C.D."/>
            <person name="Smith T.F."/>
            <person name="Spieth J."/>
            <person name="Stage D.E."/>
            <person name="Stark A."/>
            <person name="Stephan W."/>
            <person name="Strausberg R.L."/>
            <person name="Strempel S."/>
            <person name="Sturgill D."/>
            <person name="Sutton G."/>
            <person name="Sutton G.G."/>
            <person name="Tao W."/>
            <person name="Teichmann S."/>
            <person name="Tobari Y.N."/>
            <person name="Tomimura Y."/>
            <person name="Tsolas J.M."/>
            <person name="Valente V.L."/>
            <person name="Venter E."/>
            <person name="Venter J.C."/>
            <person name="Vicario S."/>
            <person name="Vieira F.G."/>
            <person name="Vilella A.J."/>
            <person name="Villasante A."/>
            <person name="Walenz B."/>
            <person name="Wang J."/>
            <person name="Wasserman M."/>
            <person name="Watts T."/>
            <person name="Wilson D."/>
            <person name="Wilson R.K."/>
            <person name="Wing R.A."/>
            <person name="Wolfner M.F."/>
            <person name="Wong A."/>
            <person name="Wong G.K."/>
            <person name="Wu C.I."/>
            <person name="Wu G."/>
            <person name="Yamamoto D."/>
            <person name="Yang H.P."/>
            <person name="Yang S.P."/>
            <person name="Yorke J.A."/>
            <person name="Yoshida K."/>
            <person name="Zdobnov E."/>
            <person name="Zhang P."/>
            <person name="Zhang Y."/>
            <person name="Zimin A.V."/>
            <person name="Baldwin J."/>
            <person name="Abdouelleil A."/>
            <person name="Abdulkadir J."/>
            <person name="Abebe A."/>
            <person name="Abera B."/>
            <person name="Abreu J."/>
            <person name="Acer S.C."/>
            <person name="Aftuck L."/>
            <person name="Alexander A."/>
            <person name="An P."/>
            <person name="Anderson E."/>
            <person name="Anderson S."/>
            <person name="Arachi H."/>
            <person name="Azer M."/>
            <person name="Bachantsang P."/>
            <person name="Barry A."/>
            <person name="Bayul T."/>
            <person name="Berlin A."/>
            <person name="Bessette D."/>
            <person name="Bloom T."/>
            <person name="Blye J."/>
            <person name="Boguslavskiy L."/>
            <person name="Bonnet C."/>
            <person name="Boukhgalter B."/>
            <person name="Bourzgui I."/>
            <person name="Brown A."/>
            <person name="Cahill P."/>
            <person name="Channer S."/>
            <person name="Cheshatsang Y."/>
            <person name="Chuda L."/>
            <person name="Citroen M."/>
            <person name="Collymore A."/>
            <person name="Cooke P."/>
            <person name="Costello M."/>
            <person name="D'Aco K."/>
            <person name="Daza R."/>
            <person name="De Haan G."/>
            <person name="DeGray S."/>
            <person name="DeMaso C."/>
            <person name="Dhargay N."/>
            <person name="Dooley K."/>
            <person name="Dooley E."/>
            <person name="Doricent M."/>
            <person name="Dorje P."/>
            <person name="Dorjee K."/>
            <person name="Dupes A."/>
            <person name="Elong R."/>
            <person name="Falk J."/>
            <person name="Farina A."/>
            <person name="Faro S."/>
            <person name="Ferguson D."/>
            <person name="Fisher S."/>
            <person name="Foley C.D."/>
            <person name="Franke A."/>
            <person name="Friedrich D."/>
            <person name="Gadbois L."/>
            <person name="Gearin G."/>
            <person name="Gearin C.R."/>
            <person name="Giannoukos G."/>
            <person name="Goode T."/>
            <person name="Graham J."/>
            <person name="Grandbois E."/>
            <person name="Grewal S."/>
            <person name="Gyaltsen K."/>
            <person name="Hafez N."/>
            <person name="Hagos B."/>
            <person name="Hall J."/>
            <person name="Henson C."/>
            <person name="Hollinger A."/>
            <person name="Honan T."/>
            <person name="Huard M.D."/>
            <person name="Hughes L."/>
            <person name="Hurhula B."/>
            <person name="Husby M.E."/>
            <person name="Kamat A."/>
            <person name="Kanga B."/>
            <person name="Kashin S."/>
            <person name="Khazanovich D."/>
            <person name="Kisner P."/>
            <person name="Lance K."/>
            <person name="Lara M."/>
            <person name="Lee W."/>
            <person name="Lennon N."/>
            <person name="Letendre F."/>
            <person name="LeVine R."/>
            <person name="Lipovsky A."/>
            <person name="Liu X."/>
            <person name="Liu J."/>
            <person name="Liu S."/>
            <person name="Lokyitsang T."/>
            <person name="Lokyitsang Y."/>
            <person name="Lubonja R."/>
            <person name="Lui A."/>
            <person name="MacDonald P."/>
            <person name="Magnisalis V."/>
            <person name="Maru K."/>
            <person name="Matthews C."/>
            <person name="McCusker W."/>
            <person name="McDonough S."/>
            <person name="Mehta T."/>
            <person name="Meldrim J."/>
            <person name="Meneus L."/>
            <person name="Mihai O."/>
            <person name="Mihalev A."/>
            <person name="Mihova T."/>
            <person name="Mittelman R."/>
            <person name="Mlenga V."/>
            <person name="Montmayeur A."/>
            <person name="Mulrain L."/>
            <person name="Navidi A."/>
            <person name="Naylor J."/>
            <person name="Negash T."/>
            <person name="Nguyen T."/>
            <person name="Nguyen N."/>
            <person name="Nicol R."/>
            <person name="Norbu C."/>
            <person name="Norbu N."/>
            <person name="Novod N."/>
            <person name="O'Neill B."/>
            <person name="Osman S."/>
            <person name="Markiewicz E."/>
            <person name="Oyono O.L."/>
            <person name="Patti C."/>
            <person name="Phunkhang P."/>
            <person name="Pierre F."/>
            <person name="Priest M."/>
            <person name="Raghuraman S."/>
            <person name="Rege F."/>
            <person name="Reyes R."/>
            <person name="Rise C."/>
            <person name="Rogov P."/>
            <person name="Ross K."/>
            <person name="Ryan E."/>
            <person name="Settipalli S."/>
            <person name="Shea T."/>
            <person name="Sherpa N."/>
            <person name="Shi L."/>
            <person name="Shih D."/>
            <person name="Sparrow T."/>
            <person name="Spaulding J."/>
            <person name="Stalker J."/>
            <person name="Stange-Thomann N."/>
            <person name="Stavropoulos S."/>
            <person name="Stone C."/>
            <person name="Strader C."/>
            <person name="Tesfaye S."/>
            <person name="Thomson T."/>
            <person name="Thoulutsang Y."/>
            <person name="Thoulutsang D."/>
            <person name="Topham K."/>
            <person name="Topping I."/>
            <person name="Tsamla T."/>
            <person name="Vassiliev H."/>
            <person name="Vo A."/>
            <person name="Wangchuk T."/>
            <person name="Wangdi T."/>
            <person name="Weiand M."/>
            <person name="Wilkinson J."/>
            <person name="Wilson A."/>
            <person name="Yadav S."/>
            <person name="Young G."/>
            <person name="Yu Q."/>
            <person name="Zembek L."/>
            <person name="Zhong D."/>
            <person name="Zimmer A."/>
            <person name="Zwirko Z."/>
            <person name="Jaffe D.B."/>
            <person name="Alvarez P."/>
            <person name="Brockman W."/>
            <person name="Butler J."/>
            <person name="Chin C."/>
            <person name="Gnerre S."/>
            <person name="Grabherr M."/>
            <person name="Kleber M."/>
            <person name="Mauceli E."/>
            <person name="MacCallum I."/>
        </authorList>
    </citation>
    <scope>NUCLEOTIDE SEQUENCE [LARGE SCALE GENOMIC DNA]</scope>
    <source>
        <strain evidence="13">Tucson 14024-0371.13</strain>
    </source>
</reference>
<evidence type="ECO:0000256" key="7">
    <source>
        <dbReference type="SAM" id="MobiDB-lite"/>
    </source>
</evidence>
<dbReference type="GO" id="GO:0031012">
    <property type="term" value="C:extracellular matrix"/>
    <property type="evidence" value="ECO:0007669"/>
    <property type="project" value="TreeGrafter"/>
</dbReference>
<feature type="compositionally biased region" description="Basic and acidic residues" evidence="7">
    <location>
        <begin position="845"/>
        <end position="859"/>
    </location>
</feature>
<feature type="region of interest" description="Disordered" evidence="7">
    <location>
        <begin position="833"/>
        <end position="880"/>
    </location>
</feature>
<keyword evidence="3" id="KW-0964">Secreted</keyword>
<dbReference type="InterPro" id="IPR002861">
    <property type="entry name" value="Reeler_dom"/>
</dbReference>
<feature type="compositionally biased region" description="Basic and acidic residues" evidence="7">
    <location>
        <begin position="662"/>
        <end position="678"/>
    </location>
</feature>
<organism evidence="12 13">
    <name type="scientific">Drosophila ananassae</name>
    <name type="common">Fruit fly</name>
    <dbReference type="NCBI Taxonomy" id="7217"/>
    <lineage>
        <taxon>Eukaryota</taxon>
        <taxon>Metazoa</taxon>
        <taxon>Ecdysozoa</taxon>
        <taxon>Arthropoda</taxon>
        <taxon>Hexapoda</taxon>
        <taxon>Insecta</taxon>
        <taxon>Pterygota</taxon>
        <taxon>Neoptera</taxon>
        <taxon>Endopterygota</taxon>
        <taxon>Diptera</taxon>
        <taxon>Brachycera</taxon>
        <taxon>Muscomorpha</taxon>
        <taxon>Ephydroidea</taxon>
        <taxon>Drosophilidae</taxon>
        <taxon>Drosophila</taxon>
        <taxon>Sophophora</taxon>
    </lineage>
</organism>
<dbReference type="AlphaFoldDB" id="B3MCA3"/>
<dbReference type="InterPro" id="IPR042307">
    <property type="entry name" value="Reeler_sf"/>
</dbReference>
<dbReference type="OrthoDB" id="347314at2759"/>
<gene>
    <name evidence="12" type="primary">Dana\GF12841</name>
    <name evidence="12" type="synonym">dana_GLEANR_12859</name>
    <name evidence="12" type="ORF">GF12841</name>
</gene>
<name>B3MCA3_DROAN</name>
<dbReference type="SMART" id="SM00209">
    <property type="entry name" value="TSP1"/>
    <property type="match status" value="2"/>
</dbReference>
<dbReference type="SMR" id="B3MCA3"/>
<dbReference type="InterPro" id="IPR038678">
    <property type="entry name" value="Spondin_N_sf"/>
</dbReference>
<feature type="chain" id="PRO_5006454648" description="Spondin-1" evidence="8">
    <location>
        <begin position="26"/>
        <end position="880"/>
    </location>
</feature>
<dbReference type="InterPro" id="IPR009465">
    <property type="entry name" value="Spondin_N"/>
</dbReference>
<dbReference type="NCBIfam" id="NF038123">
    <property type="entry name" value="NF038123_dom"/>
    <property type="match status" value="1"/>
</dbReference>
<dbReference type="FunFam" id="2.60.40.2130:FF:000002">
    <property type="entry name" value="Putative Spondin-1"/>
    <property type="match status" value="1"/>
</dbReference>
<dbReference type="PROSITE" id="PS50279">
    <property type="entry name" value="BPTI_KUNITZ_2"/>
    <property type="match status" value="1"/>
</dbReference>
<accession>B3MCA3</accession>
<dbReference type="InParanoid" id="B3MCA3"/>
<evidence type="ECO:0000256" key="5">
    <source>
        <dbReference type="ARBA" id="ARBA00022889"/>
    </source>
</evidence>
<feature type="domain" description="Reelin" evidence="10">
    <location>
        <begin position="13"/>
        <end position="179"/>
    </location>
</feature>
<feature type="compositionally biased region" description="Polar residues" evidence="7">
    <location>
        <begin position="630"/>
        <end position="657"/>
    </location>
</feature>
<keyword evidence="4" id="KW-0677">Repeat</keyword>
<dbReference type="Pfam" id="PF06468">
    <property type="entry name" value="Spond_N"/>
    <property type="match status" value="1"/>
</dbReference>
<dbReference type="Pfam" id="PF00090">
    <property type="entry name" value="TSP_1"/>
    <property type="match status" value="2"/>
</dbReference>
<dbReference type="Gene3D" id="2.60.40.2130">
    <property type="entry name" value="F-spondin domain"/>
    <property type="match status" value="1"/>
</dbReference>
<dbReference type="eggNOG" id="KOG3539">
    <property type="taxonomic scope" value="Eukaryota"/>
</dbReference>
<dbReference type="InterPro" id="IPR036880">
    <property type="entry name" value="Kunitz_BPTI_sf"/>
</dbReference>
<sequence>MWRSRAAPIVELVFLTTLFLGDVNSLICTRRPANTATPKSPVDENYVISVSGNPETYILGQEYNVSLNAFNGHRYISFILALENEDGDYNYNDDLGRFELSDTIETRFSPNCINMVENTNTNPKTHMHLTWVAPTNPESGCVLIRATVLQHREVWHMDDGGLTRRICPETTDDVESQPSATSVEAPCCACDEARYELIFESVWSRNLHPRYFPARTWETRFCELVGAAHSADYRFWEAGVLASEAMKQYAEHCSSRLLEREFSNNFRDQKIRTIIKARGPSFPNINSRTSASVRVDPLHHMVSFASKIEPSPDWIVGISGLELCLRNCTWLDEKVIQLYPWDVGTDAGPSYTSPDQPQVPPDVIRRMRSDFPNDPRSPFYDEDGDPMKPMAYLTVKRQRIYERRCADEDSNNEADVPRECLTHPWSGWSDCSSKCGTGMQYRRRVYKQPELAKIYNCNVPQYEERECQGEMCGQNSLMRNVDEFEPELDPGDARPHQEIGRNVYQSPQQGRAECQLGSWSIWGPCSVTCGSGYETRQRQYLNPQSEAKCQSVHRARLQESRPCSGRACLGNLPGSYNGEEENPYGEISPGRGGGNMYGPQPEREVESFGDYDEAPVDQSRGLGGFEVSNLKGSSDSWGINRQSERQTNLGRNPQSYHNPPARTERPTWQRPEDPRLENMARSAWQSPRSQNEHIQEQAPWQRNAGNIEKDTWQRERLGNPHNRKHDESFDTPEGDSPRDPWSRQKTYNPQDVYASGGEGLDPSLVNKCFQMLQTGQSRCYNQTIIGNFWFYNFCADECMLFAADKCDRNINKFRRWEECQKCRLPELSSLQRQNAESPECQNLRESLEAEPRSREEQRSQNRRRNYNGYRQTGRNKVNNY</sequence>
<evidence type="ECO:0000259" key="10">
    <source>
        <dbReference type="PROSITE" id="PS51019"/>
    </source>
</evidence>
<evidence type="ECO:0000256" key="6">
    <source>
        <dbReference type="ARBA" id="ARBA00030964"/>
    </source>
</evidence>
<evidence type="ECO:0000259" key="11">
    <source>
        <dbReference type="PROSITE" id="PS51020"/>
    </source>
</evidence>
<dbReference type="HOGENOM" id="CLU_014540_0_0_1"/>
<evidence type="ECO:0000256" key="2">
    <source>
        <dbReference type="ARBA" id="ARBA00019594"/>
    </source>
</evidence>
<evidence type="ECO:0000313" key="13">
    <source>
        <dbReference type="Proteomes" id="UP000007801"/>
    </source>
</evidence>
<dbReference type="GO" id="GO:0004867">
    <property type="term" value="F:serine-type endopeptidase inhibitor activity"/>
    <property type="evidence" value="ECO:0007669"/>
    <property type="project" value="InterPro"/>
</dbReference>
<feature type="domain" description="Spondin" evidence="11">
    <location>
        <begin position="183"/>
        <end position="375"/>
    </location>
</feature>